<reference evidence="2 3" key="2">
    <citation type="submission" date="2014-10" db="EMBL/GenBank/DDBJ databases">
        <title>Paracoccus sanguinis sp. nov., isolated from clinical specimens of New York State patients.</title>
        <authorList>
            <person name="Mingle L.A."/>
            <person name="Cole J.A."/>
            <person name="Lapierre P."/>
            <person name="Musser K.A."/>
        </authorList>
    </citation>
    <scope>NUCLEOTIDE SEQUENCE [LARGE SCALE GENOMIC DNA]</scope>
    <source>
        <strain evidence="2 3">HAMBI 3106</strain>
    </source>
</reference>
<evidence type="ECO:0000256" key="1">
    <source>
        <dbReference type="SAM" id="SignalP"/>
    </source>
</evidence>
<dbReference type="Proteomes" id="UP000029917">
    <property type="component" value="Unassembled WGS sequence"/>
</dbReference>
<proteinExistence type="predicted"/>
<feature type="signal peptide" evidence="1">
    <location>
        <begin position="1"/>
        <end position="21"/>
    </location>
</feature>
<sequence length="151" mass="16148">MKVTCISLCLSALLWGSAAGAWTLNKSANSVTANEIVGDRAISITCYRHAPDRITISISDLSQTGRGFERETPLMAWVRLPDGRTMKWSFSGVPEGPAFAGVMPVSSQNLDFFGNAESLSVQDQASGQTIVQTGMKGTGAARIAMRERCGF</sequence>
<evidence type="ECO:0000313" key="3">
    <source>
        <dbReference type="Proteomes" id="UP000029917"/>
    </source>
</evidence>
<keyword evidence="3" id="KW-1185">Reference proteome</keyword>
<gene>
    <name evidence="2" type="ORF">IC63_01345</name>
</gene>
<dbReference type="RefSeq" id="WP_036716227.1">
    <property type="nucleotide sequence ID" value="NZ_JRKS01000002.1"/>
</dbReference>
<name>A0A099FGS6_9RHOB</name>
<protein>
    <submittedName>
        <fullName evidence="2">Uncharacterized protein</fullName>
    </submittedName>
</protein>
<reference evidence="2 3" key="1">
    <citation type="submission" date="2014-09" db="EMBL/GenBank/DDBJ databases">
        <authorList>
            <person name="McGinnis J.M."/>
            <person name="Wolfgang W.J."/>
        </authorList>
    </citation>
    <scope>NUCLEOTIDE SEQUENCE [LARGE SCALE GENOMIC DNA]</scope>
    <source>
        <strain evidence="2 3">HAMBI 3106</strain>
    </source>
</reference>
<feature type="chain" id="PRO_5001946300" evidence="1">
    <location>
        <begin position="22"/>
        <end position="151"/>
    </location>
</feature>
<dbReference type="AlphaFoldDB" id="A0A099FGS6"/>
<keyword evidence="1" id="KW-0732">Signal</keyword>
<accession>A0A099FGS6</accession>
<dbReference type="EMBL" id="JRKS01000002">
    <property type="protein sequence ID" value="KGJ09436.1"/>
    <property type="molecule type" value="Genomic_DNA"/>
</dbReference>
<evidence type="ECO:0000313" key="2">
    <source>
        <dbReference type="EMBL" id="KGJ09436.1"/>
    </source>
</evidence>
<organism evidence="2 3">
    <name type="scientific">Paracoccus sphaerophysae</name>
    <dbReference type="NCBI Taxonomy" id="690417"/>
    <lineage>
        <taxon>Bacteria</taxon>
        <taxon>Pseudomonadati</taxon>
        <taxon>Pseudomonadota</taxon>
        <taxon>Alphaproteobacteria</taxon>
        <taxon>Rhodobacterales</taxon>
        <taxon>Paracoccaceae</taxon>
        <taxon>Paracoccus</taxon>
    </lineage>
</organism>
<dbReference type="OrthoDB" id="7864289at2"/>
<comment type="caution">
    <text evidence="2">The sequence shown here is derived from an EMBL/GenBank/DDBJ whole genome shotgun (WGS) entry which is preliminary data.</text>
</comment>